<comment type="subcellular location">
    <subcellularLocation>
        <location evidence="1">Membrane</location>
    </subcellularLocation>
</comment>
<comment type="catalytic activity">
    <reaction evidence="10">
        <text>ATP + H2O = ADP + phosphate + H(+)</text>
        <dbReference type="Rhea" id="RHEA:13065"/>
        <dbReference type="ChEBI" id="CHEBI:15377"/>
        <dbReference type="ChEBI" id="CHEBI:15378"/>
        <dbReference type="ChEBI" id="CHEBI:30616"/>
        <dbReference type="ChEBI" id="CHEBI:43474"/>
        <dbReference type="ChEBI" id="CHEBI:456216"/>
    </reaction>
    <physiologicalReaction direction="left-to-right" evidence="10">
        <dbReference type="Rhea" id="RHEA:13066"/>
    </physiologicalReaction>
</comment>
<evidence type="ECO:0000256" key="8">
    <source>
        <dbReference type="ARBA" id="ARBA00034811"/>
    </source>
</evidence>
<dbReference type="GO" id="GO:0016558">
    <property type="term" value="P:protein import into peroxisome matrix"/>
    <property type="evidence" value="ECO:0007669"/>
    <property type="project" value="TreeGrafter"/>
</dbReference>
<comment type="caution">
    <text evidence="12">The sequence shown here is derived from an EMBL/GenBank/DDBJ whole genome shotgun (WGS) entry which is preliminary data.</text>
</comment>
<dbReference type="InterPro" id="IPR003593">
    <property type="entry name" value="AAA+_ATPase"/>
</dbReference>
<evidence type="ECO:0000256" key="1">
    <source>
        <dbReference type="ARBA" id="ARBA00004370"/>
    </source>
</evidence>
<keyword evidence="13" id="KW-1185">Reference proteome</keyword>
<dbReference type="GO" id="GO:0016887">
    <property type="term" value="F:ATP hydrolysis activity"/>
    <property type="evidence" value="ECO:0007669"/>
    <property type="project" value="InterPro"/>
</dbReference>
<dbReference type="InterPro" id="IPR041569">
    <property type="entry name" value="AAA_lid_3"/>
</dbReference>
<dbReference type="Pfam" id="PF17862">
    <property type="entry name" value="AAA_lid_3"/>
    <property type="match status" value="1"/>
</dbReference>
<keyword evidence="4" id="KW-0547">Nucleotide-binding</keyword>
<dbReference type="GO" id="GO:0005524">
    <property type="term" value="F:ATP binding"/>
    <property type="evidence" value="ECO:0007669"/>
    <property type="project" value="UniProtKB-KW"/>
</dbReference>
<dbReference type="EMBL" id="JADNYJ010000188">
    <property type="protein sequence ID" value="KAF8876037.1"/>
    <property type="molecule type" value="Genomic_DNA"/>
</dbReference>
<accession>A0A9P5NBB4</accession>
<protein>
    <recommendedName>
        <fullName evidence="8">Peroxisomal ATPase PEX6</fullName>
    </recommendedName>
    <alternativeName>
        <fullName evidence="9">Peroxin-6</fullName>
    </alternativeName>
</protein>
<dbReference type="Pfam" id="PF23315">
    <property type="entry name" value="PEX6_4th"/>
    <property type="match status" value="1"/>
</dbReference>
<evidence type="ECO:0000256" key="2">
    <source>
        <dbReference type="ARBA" id="ARBA00006914"/>
    </source>
</evidence>
<evidence type="ECO:0000256" key="7">
    <source>
        <dbReference type="ARBA" id="ARBA00023136"/>
    </source>
</evidence>
<dbReference type="InterPro" id="IPR003959">
    <property type="entry name" value="ATPase_AAA_core"/>
</dbReference>
<organism evidence="12 13">
    <name type="scientific">Gymnopilus junonius</name>
    <name type="common">Spectacular rustgill mushroom</name>
    <name type="synonym">Gymnopilus spectabilis subsp. junonius</name>
    <dbReference type="NCBI Taxonomy" id="109634"/>
    <lineage>
        <taxon>Eukaryota</taxon>
        <taxon>Fungi</taxon>
        <taxon>Dikarya</taxon>
        <taxon>Basidiomycota</taxon>
        <taxon>Agaricomycotina</taxon>
        <taxon>Agaricomycetes</taxon>
        <taxon>Agaricomycetidae</taxon>
        <taxon>Agaricales</taxon>
        <taxon>Agaricineae</taxon>
        <taxon>Hymenogastraceae</taxon>
        <taxon>Gymnopilus</taxon>
    </lineage>
</organism>
<evidence type="ECO:0000256" key="10">
    <source>
        <dbReference type="ARBA" id="ARBA00048778"/>
    </source>
</evidence>
<dbReference type="Pfam" id="PF00004">
    <property type="entry name" value="AAA"/>
    <property type="match status" value="2"/>
</dbReference>
<keyword evidence="3" id="KW-0962">Peroxisome biogenesis</keyword>
<dbReference type="Gene3D" id="1.10.8.60">
    <property type="match status" value="2"/>
</dbReference>
<dbReference type="CDD" id="cd19527">
    <property type="entry name" value="RecA-like_PEX6_r2"/>
    <property type="match status" value="1"/>
</dbReference>
<evidence type="ECO:0000256" key="5">
    <source>
        <dbReference type="ARBA" id="ARBA00022801"/>
    </source>
</evidence>
<dbReference type="AlphaFoldDB" id="A0A9P5NBB4"/>
<dbReference type="PANTHER" id="PTHR23077">
    <property type="entry name" value="AAA-FAMILY ATPASE"/>
    <property type="match status" value="1"/>
</dbReference>
<dbReference type="InterPro" id="IPR003960">
    <property type="entry name" value="ATPase_AAA_CS"/>
</dbReference>
<dbReference type="InterPro" id="IPR050168">
    <property type="entry name" value="AAA_ATPase_domain"/>
</dbReference>
<keyword evidence="7" id="KW-0472">Membrane</keyword>
<evidence type="ECO:0000313" key="12">
    <source>
        <dbReference type="EMBL" id="KAF8876037.1"/>
    </source>
</evidence>
<sequence length="965" mass="106015">MLETALFEDERILREGDILEVAKKFAIPSPLKYRLELLEPVRQGVARRGTTNILLLSSFDSTASLAPSVDDEPSQGTMSLDFDSQDAIEIDEGFLASSLFGPTYETPSLLGDYDTLHETQDRYESSLGRRFTSRSLRAPCSPSDDHCTLYVRTTDLGKIGILSGDWAIAYAKVSNPRLVRIEANDNVVISPGIACGSPLFLHNTFADQSETPFLMSPAIYIRPSTFGFLGPTIPTARTVTVARVASPLSTNRQYQPLFINSLKAYFDSGKRLVKQGDLLAVAIDTDFSRLNPDKDIGSHGLLPESSHTRPNEVVFFKVTNVEYDVVARSNQSISNGSMLGELGCWVDTSVTRMIQTGLEHSRVPGINSTAINAYSNLAMYDNPYLLRPHSPFSRIYAMASASLSQRAVDYDLHLSFLLTGGRGIGKFTVASWIAESLGLHLFELDCYNILSDSDTKTEATLRVRIEQAKECTPCLLVLRNLEAFSQTTQAAEFRKAEPQVIATLKECFGELQSNWRLTGYPVVILGTTADRDRVPSSLLSCFKHDVDFEAPQEGERLEILQCLLANEMVASDVSLQNLATQTAALLAGDLRDLVIRAKSASIARAIQTDDLNCGSPVQIPIMAADFEIALSKARESYSESIGAPKIPAVSWDDVGGLGHVKSDILDTIQLPLEHPELFADGLKKRSGILLYGPPGTGKTLIAKAVATSFSLNFFSVKGPELLNMYIGESEANVRRVFQRARDAKPCVIFFDELDSVAPKRGSHGDSGGVMDRIVSQLLAELDGMSGGSGGADVFVIGATNRPDLLDPALLRPGRFDRLLYLGVSDTHEAQLNILDALTRKFRLDPDLDLRTIAEQCPFNYTGADFYALCSDAMLNAMSRKAEELNPALMNEQPGLHSHPHPITPQYYLAELASPDDILVYVSERDFRMALNALIPSVSPAEMKHYAEVQQRFSQHKEEETQVQLD</sequence>
<evidence type="ECO:0000313" key="13">
    <source>
        <dbReference type="Proteomes" id="UP000724874"/>
    </source>
</evidence>
<gene>
    <name evidence="12" type="ORF">CPB84DRAFT_1689322</name>
</gene>
<evidence type="ECO:0000256" key="9">
    <source>
        <dbReference type="ARBA" id="ARBA00034920"/>
    </source>
</evidence>
<dbReference type="GO" id="GO:0005829">
    <property type="term" value="C:cytosol"/>
    <property type="evidence" value="ECO:0007669"/>
    <property type="project" value="TreeGrafter"/>
</dbReference>
<feature type="domain" description="AAA+ ATPase" evidence="11">
    <location>
        <begin position="684"/>
        <end position="825"/>
    </location>
</feature>
<dbReference type="SMART" id="SM00382">
    <property type="entry name" value="AAA"/>
    <property type="match status" value="2"/>
</dbReference>
<dbReference type="InterPro" id="IPR056995">
    <property type="entry name" value="PEX6_4th_dom"/>
</dbReference>
<dbReference type="SUPFAM" id="SSF52540">
    <property type="entry name" value="P-loop containing nucleoside triphosphate hydrolases"/>
    <property type="match status" value="2"/>
</dbReference>
<reference evidence="12" key="1">
    <citation type="submission" date="2020-11" db="EMBL/GenBank/DDBJ databases">
        <authorList>
            <consortium name="DOE Joint Genome Institute"/>
            <person name="Ahrendt S."/>
            <person name="Riley R."/>
            <person name="Andreopoulos W."/>
            <person name="LaButti K."/>
            <person name="Pangilinan J."/>
            <person name="Ruiz-duenas F.J."/>
            <person name="Barrasa J.M."/>
            <person name="Sanchez-Garcia M."/>
            <person name="Camarero S."/>
            <person name="Miyauchi S."/>
            <person name="Serrano A."/>
            <person name="Linde D."/>
            <person name="Babiker R."/>
            <person name="Drula E."/>
            <person name="Ayuso-Fernandez I."/>
            <person name="Pacheco R."/>
            <person name="Padilla G."/>
            <person name="Ferreira P."/>
            <person name="Barriuso J."/>
            <person name="Kellner H."/>
            <person name="Castanera R."/>
            <person name="Alfaro M."/>
            <person name="Ramirez L."/>
            <person name="Pisabarro A.G."/>
            <person name="Kuo A."/>
            <person name="Tritt A."/>
            <person name="Lipzen A."/>
            <person name="He G."/>
            <person name="Yan M."/>
            <person name="Ng V."/>
            <person name="Cullen D."/>
            <person name="Martin F."/>
            <person name="Rosso M.-N."/>
            <person name="Henrissat B."/>
            <person name="Hibbett D."/>
            <person name="Martinez A.T."/>
            <person name="Grigoriev I.V."/>
        </authorList>
    </citation>
    <scope>NUCLEOTIDE SEQUENCE</scope>
    <source>
        <strain evidence="12">AH 44721</strain>
    </source>
</reference>
<feature type="domain" description="AAA+ ATPase" evidence="11">
    <location>
        <begin position="412"/>
        <end position="552"/>
    </location>
</feature>
<dbReference type="InterPro" id="IPR027417">
    <property type="entry name" value="P-loop_NTPase"/>
</dbReference>
<keyword evidence="6" id="KW-0067">ATP-binding</keyword>
<evidence type="ECO:0000256" key="4">
    <source>
        <dbReference type="ARBA" id="ARBA00022741"/>
    </source>
</evidence>
<dbReference type="OrthoDB" id="5553750at2759"/>
<dbReference type="FunFam" id="1.10.8.60:FF:000039">
    <property type="entry name" value="peroxisome biogenesis factor 6"/>
    <property type="match status" value="1"/>
</dbReference>
<dbReference type="InterPro" id="IPR047533">
    <property type="entry name" value="RecA-like_PEX6_r2"/>
</dbReference>
<dbReference type="GO" id="GO:0005778">
    <property type="term" value="C:peroxisomal membrane"/>
    <property type="evidence" value="ECO:0007669"/>
    <property type="project" value="TreeGrafter"/>
</dbReference>
<comment type="similarity">
    <text evidence="2">Belongs to the AAA ATPase family.</text>
</comment>
<evidence type="ECO:0000256" key="6">
    <source>
        <dbReference type="ARBA" id="ARBA00022840"/>
    </source>
</evidence>
<dbReference type="Gene3D" id="3.40.50.300">
    <property type="entry name" value="P-loop containing nucleotide triphosphate hydrolases"/>
    <property type="match status" value="2"/>
</dbReference>
<keyword evidence="5" id="KW-0378">Hydrolase</keyword>
<dbReference type="Proteomes" id="UP000724874">
    <property type="component" value="Unassembled WGS sequence"/>
</dbReference>
<dbReference type="PANTHER" id="PTHR23077:SF9">
    <property type="entry name" value="PEROXISOMAL ATPASE PEX6"/>
    <property type="match status" value="1"/>
</dbReference>
<evidence type="ECO:0000259" key="11">
    <source>
        <dbReference type="SMART" id="SM00382"/>
    </source>
</evidence>
<dbReference type="PROSITE" id="PS00674">
    <property type="entry name" value="AAA"/>
    <property type="match status" value="1"/>
</dbReference>
<evidence type="ECO:0000256" key="3">
    <source>
        <dbReference type="ARBA" id="ARBA00022593"/>
    </source>
</evidence>
<dbReference type="FunFam" id="3.40.50.300:FF:000109">
    <property type="entry name" value="Peroxisomal biogenesis factor 6"/>
    <property type="match status" value="1"/>
</dbReference>
<name>A0A9P5NBB4_GYMJU</name>
<proteinExistence type="inferred from homology"/>